<gene>
    <name evidence="2" type="ORF">Tco_0679064</name>
</gene>
<comment type="caution">
    <text evidence="2">The sequence shown here is derived from an EMBL/GenBank/DDBJ whole genome shotgun (WGS) entry which is preliminary data.</text>
</comment>
<sequence>MNTTGQSSSRHSTFAVGQTDHRSLEVDNGSSQTGAPQGEELGLMNPLSASSYNWVDNSCISDGASLYGDHATNAALGTKSI</sequence>
<evidence type="ECO:0000256" key="1">
    <source>
        <dbReference type="SAM" id="MobiDB-lite"/>
    </source>
</evidence>
<reference evidence="2" key="2">
    <citation type="submission" date="2022-01" db="EMBL/GenBank/DDBJ databases">
        <authorList>
            <person name="Yamashiro T."/>
            <person name="Shiraishi A."/>
            <person name="Satake H."/>
            <person name="Nakayama K."/>
        </authorList>
    </citation>
    <scope>NUCLEOTIDE SEQUENCE</scope>
</reference>
<keyword evidence="3" id="KW-1185">Reference proteome</keyword>
<name>A0ABQ4XGT1_9ASTR</name>
<evidence type="ECO:0000313" key="2">
    <source>
        <dbReference type="EMBL" id="GJS64500.1"/>
    </source>
</evidence>
<accession>A0ABQ4XGT1</accession>
<organism evidence="2 3">
    <name type="scientific">Tanacetum coccineum</name>
    <dbReference type="NCBI Taxonomy" id="301880"/>
    <lineage>
        <taxon>Eukaryota</taxon>
        <taxon>Viridiplantae</taxon>
        <taxon>Streptophyta</taxon>
        <taxon>Embryophyta</taxon>
        <taxon>Tracheophyta</taxon>
        <taxon>Spermatophyta</taxon>
        <taxon>Magnoliopsida</taxon>
        <taxon>eudicotyledons</taxon>
        <taxon>Gunneridae</taxon>
        <taxon>Pentapetalae</taxon>
        <taxon>asterids</taxon>
        <taxon>campanulids</taxon>
        <taxon>Asterales</taxon>
        <taxon>Asteraceae</taxon>
        <taxon>Asteroideae</taxon>
        <taxon>Anthemideae</taxon>
        <taxon>Anthemidinae</taxon>
        <taxon>Tanacetum</taxon>
    </lineage>
</organism>
<dbReference type="EMBL" id="BQNB010009509">
    <property type="protein sequence ID" value="GJS64500.1"/>
    <property type="molecule type" value="Genomic_DNA"/>
</dbReference>
<reference evidence="2" key="1">
    <citation type="journal article" date="2022" name="Int. J. Mol. Sci.">
        <title>Draft Genome of Tanacetum Coccineum: Genomic Comparison of Closely Related Tanacetum-Family Plants.</title>
        <authorList>
            <person name="Yamashiro T."/>
            <person name="Shiraishi A."/>
            <person name="Nakayama K."/>
            <person name="Satake H."/>
        </authorList>
    </citation>
    <scope>NUCLEOTIDE SEQUENCE</scope>
</reference>
<evidence type="ECO:0000313" key="3">
    <source>
        <dbReference type="Proteomes" id="UP001151760"/>
    </source>
</evidence>
<proteinExistence type="predicted"/>
<feature type="compositionally biased region" description="Polar residues" evidence="1">
    <location>
        <begin position="1"/>
        <end position="16"/>
    </location>
</feature>
<protein>
    <submittedName>
        <fullName evidence="2">Uncharacterized protein</fullName>
    </submittedName>
</protein>
<dbReference type="Proteomes" id="UP001151760">
    <property type="component" value="Unassembled WGS sequence"/>
</dbReference>
<feature type="region of interest" description="Disordered" evidence="1">
    <location>
        <begin position="1"/>
        <end position="44"/>
    </location>
</feature>